<organism evidence="3 4">
    <name type="scientific">Hibiscus sabdariffa</name>
    <name type="common">roselle</name>
    <dbReference type="NCBI Taxonomy" id="183260"/>
    <lineage>
        <taxon>Eukaryota</taxon>
        <taxon>Viridiplantae</taxon>
        <taxon>Streptophyta</taxon>
        <taxon>Embryophyta</taxon>
        <taxon>Tracheophyta</taxon>
        <taxon>Spermatophyta</taxon>
        <taxon>Magnoliopsida</taxon>
        <taxon>eudicotyledons</taxon>
        <taxon>Gunneridae</taxon>
        <taxon>Pentapetalae</taxon>
        <taxon>rosids</taxon>
        <taxon>malvids</taxon>
        <taxon>Malvales</taxon>
        <taxon>Malvaceae</taxon>
        <taxon>Malvoideae</taxon>
        <taxon>Hibiscus</taxon>
    </lineage>
</organism>
<dbReference type="PANTHER" id="PTHR33474">
    <property type="entry name" value="TRANSMEMBRANE PROTEIN"/>
    <property type="match status" value="1"/>
</dbReference>
<comment type="caution">
    <text evidence="3">The sequence shown here is derived from an EMBL/GenBank/DDBJ whole genome shotgun (WGS) entry which is preliminary data.</text>
</comment>
<dbReference type="PROSITE" id="PS51257">
    <property type="entry name" value="PROKAR_LIPOPROTEIN"/>
    <property type="match status" value="1"/>
</dbReference>
<reference evidence="3 4" key="1">
    <citation type="journal article" date="2024" name="G3 (Bethesda)">
        <title>Genome assembly of Hibiscus sabdariffa L. provides insights into metabolisms of medicinal natural products.</title>
        <authorList>
            <person name="Kim T."/>
        </authorList>
    </citation>
    <scope>NUCLEOTIDE SEQUENCE [LARGE SCALE GENOMIC DNA]</scope>
    <source>
        <strain evidence="3">TK-2024</strain>
        <tissue evidence="3">Old leaves</tissue>
    </source>
</reference>
<feature type="region of interest" description="Disordered" evidence="1">
    <location>
        <begin position="87"/>
        <end position="119"/>
    </location>
</feature>
<keyword evidence="2" id="KW-0732">Signal</keyword>
<feature type="chain" id="PRO_5046773309" description="Transmembrane protein" evidence="2">
    <location>
        <begin position="27"/>
        <end position="119"/>
    </location>
</feature>
<proteinExistence type="predicted"/>
<evidence type="ECO:0000256" key="2">
    <source>
        <dbReference type="SAM" id="SignalP"/>
    </source>
</evidence>
<evidence type="ECO:0000313" key="3">
    <source>
        <dbReference type="EMBL" id="KAK8532148.1"/>
    </source>
</evidence>
<accession>A0ABR2DAV5</accession>
<feature type="signal peptide" evidence="2">
    <location>
        <begin position="1"/>
        <end position="26"/>
    </location>
</feature>
<keyword evidence="4" id="KW-1185">Reference proteome</keyword>
<evidence type="ECO:0000313" key="4">
    <source>
        <dbReference type="Proteomes" id="UP001472677"/>
    </source>
</evidence>
<evidence type="ECO:0008006" key="5">
    <source>
        <dbReference type="Google" id="ProtNLM"/>
    </source>
</evidence>
<sequence>MEKRSFKVMLMIFSLCFSYLLISCVAVPTTRSLMSNSEPISAIMSNSEPMPAIVTSSLTNNVRKSTETEDMIGEYLRHVSREHMLVMESTDDYPPTGSNPKHDPPPPPPAVLLKKENNK</sequence>
<dbReference type="EMBL" id="JBBPBM010000034">
    <property type="protein sequence ID" value="KAK8532148.1"/>
    <property type="molecule type" value="Genomic_DNA"/>
</dbReference>
<name>A0ABR2DAV5_9ROSI</name>
<gene>
    <name evidence="3" type="ORF">V6N12_053594</name>
</gene>
<dbReference type="Proteomes" id="UP001472677">
    <property type="component" value="Unassembled WGS sequence"/>
</dbReference>
<protein>
    <recommendedName>
        <fullName evidence="5">Transmembrane protein</fullName>
    </recommendedName>
</protein>
<dbReference type="PANTHER" id="PTHR33474:SF28">
    <property type="entry name" value="OS01G0815400 PROTEIN"/>
    <property type="match status" value="1"/>
</dbReference>
<evidence type="ECO:0000256" key="1">
    <source>
        <dbReference type="SAM" id="MobiDB-lite"/>
    </source>
</evidence>